<dbReference type="Pfam" id="PF14559">
    <property type="entry name" value="TPR_19"/>
    <property type="match status" value="1"/>
</dbReference>
<dbReference type="EMBL" id="SJFN01000042">
    <property type="protein sequence ID" value="TBW33560.1"/>
    <property type="molecule type" value="Genomic_DNA"/>
</dbReference>
<dbReference type="InterPro" id="IPR011990">
    <property type="entry name" value="TPR-like_helical_dom_sf"/>
</dbReference>
<organism evidence="2 3">
    <name type="scientific">Siculibacillus lacustris</name>
    <dbReference type="NCBI Taxonomy" id="1549641"/>
    <lineage>
        <taxon>Bacteria</taxon>
        <taxon>Pseudomonadati</taxon>
        <taxon>Pseudomonadota</taxon>
        <taxon>Alphaproteobacteria</taxon>
        <taxon>Hyphomicrobiales</taxon>
        <taxon>Ancalomicrobiaceae</taxon>
        <taxon>Siculibacillus</taxon>
    </lineage>
</organism>
<dbReference type="AlphaFoldDB" id="A0A4Q9VF95"/>
<evidence type="ECO:0000313" key="3">
    <source>
        <dbReference type="Proteomes" id="UP000292781"/>
    </source>
</evidence>
<accession>A0A4Q9VF95</accession>
<evidence type="ECO:0000313" key="2">
    <source>
        <dbReference type="EMBL" id="TBW33560.1"/>
    </source>
</evidence>
<keyword evidence="3" id="KW-1185">Reference proteome</keyword>
<dbReference type="Pfam" id="PF13181">
    <property type="entry name" value="TPR_8"/>
    <property type="match status" value="1"/>
</dbReference>
<dbReference type="InterPro" id="IPR052943">
    <property type="entry name" value="TMTC_O-mannosyl-trnsfr"/>
</dbReference>
<gene>
    <name evidence="2" type="ORF">EYW49_19960</name>
</gene>
<protein>
    <submittedName>
        <fullName evidence="2">Tetratricopeptide repeat protein</fullName>
    </submittedName>
</protein>
<dbReference type="InterPro" id="IPR019734">
    <property type="entry name" value="TPR_rpt"/>
</dbReference>
<dbReference type="SUPFAM" id="SSF53756">
    <property type="entry name" value="UDP-Glycosyltransferase/glycogen phosphorylase"/>
    <property type="match status" value="1"/>
</dbReference>
<dbReference type="Gene3D" id="1.25.40.10">
    <property type="entry name" value="Tetratricopeptide repeat domain"/>
    <property type="match status" value="3"/>
</dbReference>
<dbReference type="RefSeq" id="WP_131311395.1">
    <property type="nucleotide sequence ID" value="NZ_SJFN01000042.1"/>
</dbReference>
<dbReference type="Gene3D" id="3.40.50.2000">
    <property type="entry name" value="Glycogen Phosphorylase B"/>
    <property type="match status" value="1"/>
</dbReference>
<dbReference type="PROSITE" id="PS50005">
    <property type="entry name" value="TPR"/>
    <property type="match status" value="2"/>
</dbReference>
<dbReference type="Proteomes" id="UP000292781">
    <property type="component" value="Unassembled WGS sequence"/>
</dbReference>
<evidence type="ECO:0000256" key="1">
    <source>
        <dbReference type="PROSITE-ProRule" id="PRU00339"/>
    </source>
</evidence>
<dbReference type="SMART" id="SM00028">
    <property type="entry name" value="TPR"/>
    <property type="match status" value="4"/>
</dbReference>
<dbReference type="Pfam" id="PF13432">
    <property type="entry name" value="TPR_16"/>
    <property type="match status" value="1"/>
</dbReference>
<name>A0A4Q9VF95_9HYPH</name>
<dbReference type="PANTHER" id="PTHR44809:SF1">
    <property type="entry name" value="PROTEIN O-MANNOSYL-TRANSFERASE TMTC1"/>
    <property type="match status" value="1"/>
</dbReference>
<feature type="repeat" description="TPR" evidence="1">
    <location>
        <begin position="74"/>
        <end position="107"/>
    </location>
</feature>
<reference evidence="2 3" key="1">
    <citation type="submission" date="2019-02" db="EMBL/GenBank/DDBJ databases">
        <title>Siculibacillus lacustris gen. nov., sp. nov., a new rosette-forming bacterium isolated from a freshwater crater lake (Lake St. Ana, Romania).</title>
        <authorList>
            <person name="Felfoldi T."/>
            <person name="Marton Z."/>
            <person name="Szabo A."/>
            <person name="Mentes A."/>
            <person name="Boka K."/>
            <person name="Marialigeti K."/>
            <person name="Mathe I."/>
            <person name="Koncz M."/>
            <person name="Schumann P."/>
            <person name="Toth E."/>
        </authorList>
    </citation>
    <scope>NUCLEOTIDE SEQUENCE [LARGE SCALE GENOMIC DNA]</scope>
    <source>
        <strain evidence="2 3">SA-279</strain>
    </source>
</reference>
<comment type="caution">
    <text evidence="2">The sequence shown here is derived from an EMBL/GenBank/DDBJ whole genome shotgun (WGS) entry which is preliminary data.</text>
</comment>
<feature type="repeat" description="TPR" evidence="1">
    <location>
        <begin position="108"/>
        <end position="141"/>
    </location>
</feature>
<sequence>MIEVEVARILEGALARHRAGAWREALADYGRVLAAHPTHPDALNLAASALRSSGDLAGALGLARRAAAAAPQRADVHYNLGNALSAAGALDEAGAAFARALDLASDHADAAANLGIVSMRRGDGRAAEAAYRRALAIDPGHRIAGLNLANLVGDQGATEAAIELARRVVRDHPDLAEGHYDLSLLLLRRGDLTTGFSEYEWRWRTADFSSPVRHADRPDWDGRPMAGKRLLIHAEQGLGDTIQFVRLLPLAASLGAQVTLEAPSVLVALLQGVAGAEEVTDRVEAGLFDAQAPLLGLPHRLGLTLGSMPATVPYLSADPDRVARWRERLAPDGRLLVGVGWRGNPASPADRGRSLADPAQLASLAAEGRRLIALQKLDREALEPAATPSGWRVATGGIEIEHPGPDFDAGRDAFLDSAAVMTLVDRVVVVDTALAHLAGALARPTSLLLKSVADWRWLEGRSDSPHYPTLELHRQTIAGDFTGPIAQAAVRLAGLRPRRGGA</sequence>
<proteinExistence type="predicted"/>
<dbReference type="SUPFAM" id="SSF48452">
    <property type="entry name" value="TPR-like"/>
    <property type="match status" value="1"/>
</dbReference>
<dbReference type="OrthoDB" id="6193797at2"/>
<keyword evidence="1" id="KW-0802">TPR repeat</keyword>
<dbReference type="PANTHER" id="PTHR44809">
    <property type="match status" value="1"/>
</dbReference>